<dbReference type="Gene3D" id="1.10.287.1350">
    <property type="match status" value="1"/>
</dbReference>
<dbReference type="PROSITE" id="PS51683">
    <property type="entry name" value="SAM_OMT_II"/>
    <property type="match status" value="1"/>
</dbReference>
<evidence type="ECO:0000259" key="5">
    <source>
        <dbReference type="Pfam" id="PF00891"/>
    </source>
</evidence>
<evidence type="ECO:0000313" key="8">
    <source>
        <dbReference type="EMBL" id="KIE06770.1"/>
    </source>
</evidence>
<keyword evidence="3" id="KW-0949">S-adenosyl-L-methionine</keyword>
<evidence type="ECO:0000256" key="3">
    <source>
        <dbReference type="ARBA" id="ARBA00022691"/>
    </source>
</evidence>
<keyword evidence="2 8" id="KW-0808">Transferase</keyword>
<dbReference type="GO" id="GO:0008171">
    <property type="term" value="F:O-methyltransferase activity"/>
    <property type="evidence" value="ECO:0007669"/>
    <property type="project" value="InterPro"/>
</dbReference>
<feature type="domain" description="O-methyltransferase dimerisation" evidence="6">
    <location>
        <begin position="21"/>
        <end position="97"/>
    </location>
</feature>
<keyword evidence="1 8" id="KW-0489">Methyltransferase</keyword>
<organism evidence="8">
    <name type="scientific">Tolypothrix bouteillei VB521301</name>
    <dbReference type="NCBI Taxonomy" id="1479485"/>
    <lineage>
        <taxon>Bacteria</taxon>
        <taxon>Bacillati</taxon>
        <taxon>Cyanobacteriota</taxon>
        <taxon>Cyanophyceae</taxon>
        <taxon>Nostocales</taxon>
        <taxon>Tolypothrichaceae</taxon>
        <taxon>Tolypothrix</taxon>
    </lineage>
</organism>
<evidence type="ECO:0000259" key="6">
    <source>
        <dbReference type="Pfam" id="PF08100"/>
    </source>
</evidence>
<reference evidence="7" key="2">
    <citation type="submission" date="2019-11" db="EMBL/GenBank/DDBJ databases">
        <title>Improved Assembly of Tolypothrix boutellei genome.</title>
        <authorList>
            <person name="Sarangi A.N."/>
            <person name="Mukherjee M."/>
            <person name="Ghosh S."/>
            <person name="Singh D."/>
            <person name="Das A."/>
            <person name="Kant S."/>
            <person name="Prusty A."/>
            <person name="Tripathy S."/>
        </authorList>
    </citation>
    <scope>NUCLEOTIDE SEQUENCE</scope>
    <source>
        <strain evidence="7">VB521301</strain>
    </source>
</reference>
<dbReference type="EMBL" id="JHEG02000059">
    <property type="protein sequence ID" value="KIE06770.1"/>
    <property type="molecule type" value="Genomic_DNA"/>
</dbReference>
<comment type="caution">
    <text evidence="8">The sequence shown here is derived from an EMBL/GenBank/DDBJ whole genome shotgun (WGS) entry which is preliminary data.</text>
</comment>
<dbReference type="Proteomes" id="UP000029738">
    <property type="component" value="Unassembled WGS sequence"/>
</dbReference>
<evidence type="ECO:0000256" key="1">
    <source>
        <dbReference type="ARBA" id="ARBA00022603"/>
    </source>
</evidence>
<dbReference type="PANTHER" id="PTHR43712">
    <property type="entry name" value="PUTATIVE (AFU_ORTHOLOGUE AFUA_4G14580)-RELATED"/>
    <property type="match status" value="1"/>
</dbReference>
<dbReference type="InterPro" id="IPR016461">
    <property type="entry name" value="COMT-like"/>
</dbReference>
<dbReference type="InterPro" id="IPR001077">
    <property type="entry name" value="COMT_C"/>
</dbReference>
<dbReference type="InterPro" id="IPR029063">
    <property type="entry name" value="SAM-dependent_MTases_sf"/>
</dbReference>
<dbReference type="SUPFAM" id="SSF53335">
    <property type="entry name" value="S-adenosyl-L-methionine-dependent methyltransferases"/>
    <property type="match status" value="1"/>
</dbReference>
<evidence type="ECO:0000313" key="7">
    <source>
        <dbReference type="EMBL" id="KAF3889874.1"/>
    </source>
</evidence>
<proteinExistence type="predicted"/>
<feature type="active site" description="Proton acceptor" evidence="4">
    <location>
        <position position="255"/>
    </location>
</feature>
<dbReference type="GO" id="GO:0046983">
    <property type="term" value="F:protein dimerization activity"/>
    <property type="evidence" value="ECO:0007669"/>
    <property type="project" value="InterPro"/>
</dbReference>
<dbReference type="PIRSF" id="PIRSF005739">
    <property type="entry name" value="O-mtase"/>
    <property type="match status" value="1"/>
</dbReference>
<gene>
    <name evidence="8" type="ORF">DA73_0236405</name>
    <name evidence="7" type="ORF">DA73_0400033705</name>
</gene>
<dbReference type="Pfam" id="PF08100">
    <property type="entry name" value="Dimerisation"/>
    <property type="match status" value="1"/>
</dbReference>
<dbReference type="InterPro" id="IPR012967">
    <property type="entry name" value="COMT_dimerisation"/>
</dbReference>
<dbReference type="SUPFAM" id="SSF46785">
    <property type="entry name" value="Winged helix' DNA-binding domain"/>
    <property type="match status" value="1"/>
</dbReference>
<dbReference type="InterPro" id="IPR036388">
    <property type="entry name" value="WH-like_DNA-bd_sf"/>
</dbReference>
<dbReference type="STRING" id="1479485.DA73_0236405"/>
<evidence type="ECO:0000256" key="4">
    <source>
        <dbReference type="PIRSR" id="PIRSR005739-1"/>
    </source>
</evidence>
<dbReference type="CDD" id="cd02440">
    <property type="entry name" value="AdoMet_MTases"/>
    <property type="match status" value="1"/>
</dbReference>
<reference evidence="8" key="1">
    <citation type="journal article" date="2015" name="Genome Announc.">
        <title>Draft Genome Sequence of Tolypothrix boutellei Strain VB521301.</title>
        <authorList>
            <person name="Chandrababunaidu M.M."/>
            <person name="Singh D."/>
            <person name="Sen D."/>
            <person name="Bhan S."/>
            <person name="Das S."/>
            <person name="Gupta A."/>
            <person name="Adhikary S.P."/>
            <person name="Tripathy S."/>
        </authorList>
    </citation>
    <scope>NUCLEOTIDE SEQUENCE</scope>
    <source>
        <strain evidence="8">VB521301</strain>
    </source>
</reference>
<evidence type="ECO:0000313" key="9">
    <source>
        <dbReference type="Proteomes" id="UP000029738"/>
    </source>
</evidence>
<accession>A0A0C1R3B6</accession>
<dbReference type="EMBL" id="JHEG04000001">
    <property type="protein sequence ID" value="KAF3889874.1"/>
    <property type="molecule type" value="Genomic_DNA"/>
</dbReference>
<dbReference type="GO" id="GO:0032259">
    <property type="term" value="P:methylation"/>
    <property type="evidence" value="ECO:0007669"/>
    <property type="project" value="UniProtKB-KW"/>
</dbReference>
<dbReference type="OrthoDB" id="7418600at2"/>
<feature type="domain" description="O-methyltransferase C-terminal" evidence="5">
    <location>
        <begin position="126"/>
        <end position="326"/>
    </location>
</feature>
<dbReference type="Pfam" id="PF00891">
    <property type="entry name" value="Methyltransf_2"/>
    <property type="match status" value="1"/>
</dbReference>
<sequence>MLQQEKPQALQNTPAQAAMLQMITGSWLARSIYAAAKLGIADLLKESPKSCEELANAVFVRPKPLYRLLRALASVGVFAEEQQGYFTLTPLATCLISDRPGSLRSLAMMLGSTEFHQAWGDILYSLQTEKSAFEHLYGMSLFQYYTQNAETARIFDEAMTAFSTTEIAGVIANYDFSKIHKLVDIGGGQGLLIASILKAYPAMEGILFDLPSVIASSKNFIEIEEIKDRCSVVEGNFFELVPSGGDAYILKRIVHDWDDESAVAILNNCHCAMQEKGKLLLVEMVIPPGNEPFFGKFLDLELMTVFGGRERTEKEYRELLEAAGFQLTGIIPTGSYVSVIEGVKM</sequence>
<dbReference type="Gene3D" id="1.10.10.10">
    <property type="entry name" value="Winged helix-like DNA-binding domain superfamily/Winged helix DNA-binding domain"/>
    <property type="match status" value="1"/>
</dbReference>
<dbReference type="InterPro" id="IPR036390">
    <property type="entry name" value="WH_DNA-bd_sf"/>
</dbReference>
<protein>
    <submittedName>
        <fullName evidence="8">Methyltransferase</fullName>
    </submittedName>
</protein>
<dbReference type="RefSeq" id="WP_038082361.1">
    <property type="nucleotide sequence ID" value="NZ_JHEG04000001.1"/>
</dbReference>
<dbReference type="Gene3D" id="3.40.50.150">
    <property type="entry name" value="Vaccinia Virus protein VP39"/>
    <property type="match status" value="1"/>
</dbReference>
<dbReference type="PANTHER" id="PTHR43712:SF2">
    <property type="entry name" value="O-METHYLTRANSFERASE CICE"/>
    <property type="match status" value="1"/>
</dbReference>
<keyword evidence="9" id="KW-1185">Reference proteome</keyword>
<dbReference type="AlphaFoldDB" id="A0A0C1R3B6"/>
<evidence type="ECO:0000256" key="2">
    <source>
        <dbReference type="ARBA" id="ARBA00022679"/>
    </source>
</evidence>
<name>A0A0C1R3B6_9CYAN</name>